<accession>L1NAG3</accession>
<dbReference type="HOGENOM" id="CLU_076609_1_0_10"/>
<sequence length="325" mass="37839">MHDIIRAYPPNKAQIYVFSLIKYVLLHKFNAFEDMIQSMTGYGKSIVTFNQKKINVEIKSLNSKTLDLSTRIAPLYREKEMEIRQLVSNSLVRGKVDLSIWVEREVELSAAPINVTLIENYYRQIRDISARTGIPEPQDWYAALLRMPDVTTQTDVEVLSEEEWHAAETAINEALNSIVDFRQQEGKALYNKFTEKLNNIASLLQSIEPYEKSRIEKIRTRIIEGLKEIPDVEYDRNRLEQELIYYIEKLDISEEKQRLSNHLRYFQETMNEAAGQGKKLGFIAQEMGREINTTGSKSNQAEMQNIVVRMKDELEQIKEQVLNVL</sequence>
<dbReference type="EMBL" id="AMEP01000086">
    <property type="protein sequence ID" value="EKY00509.1"/>
    <property type="molecule type" value="Genomic_DNA"/>
</dbReference>
<keyword evidence="2" id="KW-0540">Nuclease</keyword>
<proteinExistence type="inferred from homology"/>
<dbReference type="Pfam" id="PF08340">
    <property type="entry name" value="YicC-like_C"/>
    <property type="match status" value="1"/>
</dbReference>
<evidence type="ECO:0000256" key="2">
    <source>
        <dbReference type="ARBA" id="ARBA00022722"/>
    </source>
</evidence>
<keyword evidence="9" id="KW-1185">Reference proteome</keyword>
<evidence type="ECO:0000256" key="3">
    <source>
        <dbReference type="ARBA" id="ARBA00022759"/>
    </source>
</evidence>
<evidence type="ECO:0000313" key="8">
    <source>
        <dbReference type="EMBL" id="EKY00509.1"/>
    </source>
</evidence>
<name>L1NAG3_9BACT</name>
<evidence type="ECO:0000256" key="5">
    <source>
        <dbReference type="ARBA" id="ARBA00035648"/>
    </source>
</evidence>
<dbReference type="InterPro" id="IPR013551">
    <property type="entry name" value="YicC-like_C"/>
</dbReference>
<keyword evidence="3" id="KW-0255">Endonuclease</keyword>
<evidence type="ECO:0000256" key="1">
    <source>
        <dbReference type="ARBA" id="ARBA00001968"/>
    </source>
</evidence>
<comment type="caution">
    <text evidence="8">The sequence shown here is derived from an EMBL/GenBank/DDBJ whole genome shotgun (WGS) entry which is preliminary data.</text>
</comment>
<dbReference type="InterPro" id="IPR005229">
    <property type="entry name" value="YicC/YloC-like"/>
</dbReference>
<feature type="domain" description="Endoribonuclease YicC-like N-terminal" evidence="6">
    <location>
        <begin position="36"/>
        <end position="190"/>
    </location>
</feature>
<dbReference type="PANTHER" id="PTHR30636:SF3">
    <property type="entry name" value="UPF0701 PROTEIN YICC"/>
    <property type="match status" value="1"/>
</dbReference>
<gene>
    <name evidence="8" type="ORF">HMPREF9151_01293</name>
</gene>
<dbReference type="GO" id="GO:0016787">
    <property type="term" value="F:hydrolase activity"/>
    <property type="evidence" value="ECO:0007669"/>
    <property type="project" value="UniProtKB-KW"/>
</dbReference>
<dbReference type="AlphaFoldDB" id="L1NAG3"/>
<dbReference type="PANTHER" id="PTHR30636">
    <property type="entry name" value="UPF0701 PROTEIN YICC"/>
    <property type="match status" value="1"/>
</dbReference>
<feature type="domain" description="Endoribonuclease YicC-like C-terminal" evidence="7">
    <location>
        <begin position="208"/>
        <end position="324"/>
    </location>
</feature>
<protein>
    <recommendedName>
        <fullName evidence="10">TIGR00255 family protein</fullName>
    </recommendedName>
</protein>
<dbReference type="InterPro" id="IPR013527">
    <property type="entry name" value="YicC-like_N"/>
</dbReference>
<dbReference type="PATRIC" id="fig|1127699.3.peg.1201"/>
<organism evidence="8 9">
    <name type="scientific">Hoylesella saccharolytica F0055</name>
    <dbReference type="NCBI Taxonomy" id="1127699"/>
    <lineage>
        <taxon>Bacteria</taxon>
        <taxon>Pseudomonadati</taxon>
        <taxon>Bacteroidota</taxon>
        <taxon>Bacteroidia</taxon>
        <taxon>Bacteroidales</taxon>
        <taxon>Prevotellaceae</taxon>
        <taxon>Hoylesella</taxon>
    </lineage>
</organism>
<dbReference type="STRING" id="1127699.HMPREF9151_01293"/>
<evidence type="ECO:0000256" key="4">
    <source>
        <dbReference type="ARBA" id="ARBA00022801"/>
    </source>
</evidence>
<evidence type="ECO:0008006" key="10">
    <source>
        <dbReference type="Google" id="ProtNLM"/>
    </source>
</evidence>
<evidence type="ECO:0000259" key="7">
    <source>
        <dbReference type="Pfam" id="PF08340"/>
    </source>
</evidence>
<keyword evidence="4" id="KW-0378">Hydrolase</keyword>
<dbReference type="Proteomes" id="UP000010433">
    <property type="component" value="Unassembled WGS sequence"/>
</dbReference>
<dbReference type="NCBIfam" id="TIGR00255">
    <property type="entry name" value="YicC/YloC family endoribonuclease"/>
    <property type="match status" value="1"/>
</dbReference>
<comment type="similarity">
    <text evidence="5">Belongs to the YicC/YloC family.</text>
</comment>
<dbReference type="Pfam" id="PF03755">
    <property type="entry name" value="YicC-like_N"/>
    <property type="match status" value="1"/>
</dbReference>
<evidence type="ECO:0000259" key="6">
    <source>
        <dbReference type="Pfam" id="PF03755"/>
    </source>
</evidence>
<dbReference type="GO" id="GO:0004521">
    <property type="term" value="F:RNA endonuclease activity"/>
    <property type="evidence" value="ECO:0007669"/>
    <property type="project" value="InterPro"/>
</dbReference>
<comment type="cofactor">
    <cofactor evidence="1">
        <name>a divalent metal cation</name>
        <dbReference type="ChEBI" id="CHEBI:60240"/>
    </cofactor>
</comment>
<evidence type="ECO:0000313" key="9">
    <source>
        <dbReference type="Proteomes" id="UP000010433"/>
    </source>
</evidence>
<reference evidence="8 9" key="1">
    <citation type="submission" date="2012-05" db="EMBL/GenBank/DDBJ databases">
        <authorList>
            <person name="Weinstock G."/>
            <person name="Sodergren E."/>
            <person name="Lobos E.A."/>
            <person name="Fulton L."/>
            <person name="Fulton R."/>
            <person name="Courtney L."/>
            <person name="Fronick C."/>
            <person name="O'Laughlin M."/>
            <person name="Godfrey J."/>
            <person name="Wilson R.M."/>
            <person name="Miner T."/>
            <person name="Farmer C."/>
            <person name="Delehaunty K."/>
            <person name="Cordes M."/>
            <person name="Minx P."/>
            <person name="Tomlinson C."/>
            <person name="Chen J."/>
            <person name="Wollam A."/>
            <person name="Pepin K.H."/>
            <person name="Bhonagiri V."/>
            <person name="Zhang X."/>
            <person name="Suruliraj S."/>
            <person name="Warren W."/>
            <person name="Mitreva M."/>
            <person name="Mardis E.R."/>
            <person name="Wilson R.K."/>
        </authorList>
    </citation>
    <scope>NUCLEOTIDE SEQUENCE [LARGE SCALE GENOMIC DNA]</scope>
    <source>
        <strain evidence="8 9">F0055</strain>
    </source>
</reference>